<keyword evidence="2" id="KW-0812">Transmembrane</keyword>
<feature type="domain" description="Receptor ligand binding region" evidence="11">
    <location>
        <begin position="42"/>
        <end position="117"/>
    </location>
</feature>
<evidence type="ECO:0000256" key="5">
    <source>
        <dbReference type="ARBA" id="ARBA00022989"/>
    </source>
</evidence>
<dbReference type="PANTHER" id="PTHR11920">
    <property type="entry name" value="GUANYLYL CYCLASE"/>
    <property type="match status" value="1"/>
</dbReference>
<dbReference type="RefSeq" id="XP_005105995.1">
    <property type="nucleotide sequence ID" value="XM_005105938.1"/>
</dbReference>
<dbReference type="InterPro" id="IPR050401">
    <property type="entry name" value="Cyclic_nucleotide_synthase"/>
</dbReference>
<organism evidence="12 13">
    <name type="scientific">Aplysia californica</name>
    <name type="common">California sea hare</name>
    <dbReference type="NCBI Taxonomy" id="6500"/>
    <lineage>
        <taxon>Eukaryota</taxon>
        <taxon>Metazoa</taxon>
        <taxon>Spiralia</taxon>
        <taxon>Lophotrochozoa</taxon>
        <taxon>Mollusca</taxon>
        <taxon>Gastropoda</taxon>
        <taxon>Heterobranchia</taxon>
        <taxon>Euthyneura</taxon>
        <taxon>Tectipleura</taxon>
        <taxon>Aplysiida</taxon>
        <taxon>Aplysioidea</taxon>
        <taxon>Aplysiidae</taxon>
        <taxon>Aplysia</taxon>
    </lineage>
</organism>
<dbReference type="Gene3D" id="1.10.510.10">
    <property type="entry name" value="Transferase(Phosphotransferase) domain 1"/>
    <property type="match status" value="1"/>
</dbReference>
<dbReference type="Pfam" id="PF01094">
    <property type="entry name" value="ANF_receptor"/>
    <property type="match status" value="1"/>
</dbReference>
<dbReference type="PANTHER" id="PTHR11920:SF335">
    <property type="entry name" value="GUANYLATE CYCLASE"/>
    <property type="match status" value="1"/>
</dbReference>
<evidence type="ECO:0000256" key="2">
    <source>
        <dbReference type="ARBA" id="ARBA00022692"/>
    </source>
</evidence>
<evidence type="ECO:0000256" key="9">
    <source>
        <dbReference type="ARBA" id="ARBA00023239"/>
    </source>
</evidence>
<keyword evidence="10" id="KW-0175">Coiled coil</keyword>
<proteinExistence type="predicted"/>
<keyword evidence="4" id="KW-0547">Nucleotide-binding</keyword>
<comment type="subcellular location">
    <subcellularLocation>
        <location evidence="1">Membrane</location>
        <topology evidence="1">Single-pass type I membrane protein</topology>
    </subcellularLocation>
</comment>
<dbReference type="GeneID" id="101850591"/>
<dbReference type="InterPro" id="IPR001170">
    <property type="entry name" value="ANPR/GUC"/>
</dbReference>
<dbReference type="Proteomes" id="UP000694888">
    <property type="component" value="Unplaced"/>
</dbReference>
<feature type="coiled-coil region" evidence="10">
    <location>
        <begin position="312"/>
        <end position="350"/>
    </location>
</feature>
<dbReference type="InterPro" id="IPR001828">
    <property type="entry name" value="ANF_lig-bd_rcpt"/>
</dbReference>
<evidence type="ECO:0000313" key="13">
    <source>
        <dbReference type="RefSeq" id="XP_005105995.1"/>
    </source>
</evidence>
<keyword evidence="6" id="KW-0472">Membrane</keyword>
<keyword evidence="5" id="KW-1133">Transmembrane helix</keyword>
<evidence type="ECO:0000256" key="1">
    <source>
        <dbReference type="ARBA" id="ARBA00004479"/>
    </source>
</evidence>
<accession>A0ABM0K0P1</accession>
<sequence length="354" mass="39946">MSPPLSAYDSLLTRLNNKLFGNDSTQFLQADADEKGDEEVVSVTDKEVQQAILAGYYNAIMIYLAVANETLAAGGNLSDGFEMVRRISNRTFKGIAGNIHINSDGHRDTDMALVDMTDPWLGTFERVGVYSADTGQLNLIPGVKISWPGGEGPVEDIPECGFQDLLCATYGEGLGMLVHITSRYNQRMKQLTWWKIDMDELQPMKRNLTKSTFSSILRQEMLVNDTRFELDVLFQTSLISDIVRVSDDPRLDKLWVAPELLRSGEKGSQEGDVYSLAIIMSEIISREEPYSTDKEYLTTQGNKKFNKAGSLVDNLLQRLEKYSTNLEKIVDEKVDELRQEKHKSEELLRQMLPK</sequence>
<evidence type="ECO:0000256" key="10">
    <source>
        <dbReference type="SAM" id="Coils"/>
    </source>
</evidence>
<keyword evidence="8" id="KW-0325">Glycoprotein</keyword>
<evidence type="ECO:0000256" key="7">
    <source>
        <dbReference type="ARBA" id="ARBA00023170"/>
    </source>
</evidence>
<reference evidence="13" key="1">
    <citation type="submission" date="2025-08" db="UniProtKB">
        <authorList>
            <consortium name="RefSeq"/>
        </authorList>
    </citation>
    <scope>IDENTIFICATION</scope>
</reference>
<keyword evidence="9" id="KW-0456">Lyase</keyword>
<dbReference type="InterPro" id="IPR011009">
    <property type="entry name" value="Kinase-like_dom_sf"/>
</dbReference>
<keyword evidence="3" id="KW-0732">Signal</keyword>
<gene>
    <name evidence="13" type="primary">LOC101850591</name>
</gene>
<evidence type="ECO:0000313" key="12">
    <source>
        <dbReference type="Proteomes" id="UP000694888"/>
    </source>
</evidence>
<evidence type="ECO:0000259" key="11">
    <source>
        <dbReference type="Pfam" id="PF01094"/>
    </source>
</evidence>
<evidence type="ECO:0000256" key="3">
    <source>
        <dbReference type="ARBA" id="ARBA00022729"/>
    </source>
</evidence>
<protein>
    <submittedName>
        <fullName evidence="13">Atrial natriuretic peptide receptor 1-like</fullName>
    </submittedName>
</protein>
<evidence type="ECO:0000256" key="8">
    <source>
        <dbReference type="ARBA" id="ARBA00023180"/>
    </source>
</evidence>
<dbReference type="Gene3D" id="3.40.50.2300">
    <property type="match status" value="2"/>
</dbReference>
<dbReference type="SUPFAM" id="SSF56112">
    <property type="entry name" value="Protein kinase-like (PK-like)"/>
    <property type="match status" value="1"/>
</dbReference>
<name>A0ABM0K0P1_APLCA</name>
<keyword evidence="7" id="KW-0675">Receptor</keyword>
<dbReference type="SUPFAM" id="SSF53822">
    <property type="entry name" value="Periplasmic binding protein-like I"/>
    <property type="match status" value="1"/>
</dbReference>
<dbReference type="PRINTS" id="PR00255">
    <property type="entry name" value="NATPEPTIDER"/>
</dbReference>
<evidence type="ECO:0000256" key="6">
    <source>
        <dbReference type="ARBA" id="ARBA00023136"/>
    </source>
</evidence>
<evidence type="ECO:0000256" key="4">
    <source>
        <dbReference type="ARBA" id="ARBA00022741"/>
    </source>
</evidence>
<keyword evidence="12" id="KW-1185">Reference proteome</keyword>
<dbReference type="InterPro" id="IPR028082">
    <property type="entry name" value="Peripla_BP_I"/>
</dbReference>